<keyword evidence="3" id="KW-1185">Reference proteome</keyword>
<dbReference type="EMBL" id="BONX01000002">
    <property type="protein sequence ID" value="GIG93849.1"/>
    <property type="molecule type" value="Genomic_DNA"/>
</dbReference>
<accession>A0ABQ4EGJ0</accession>
<dbReference type="PROSITE" id="PS50943">
    <property type="entry name" value="HTH_CROC1"/>
    <property type="match status" value="1"/>
</dbReference>
<dbReference type="SUPFAM" id="SSF47413">
    <property type="entry name" value="lambda repressor-like DNA-binding domains"/>
    <property type="match status" value="1"/>
</dbReference>
<dbReference type="Gene3D" id="1.10.260.40">
    <property type="entry name" value="lambda repressor-like DNA-binding domains"/>
    <property type="match status" value="1"/>
</dbReference>
<sequence length="288" mass="32355">MNVAARKQPPTVRLRRLAAEIRALRHGAALTREDVAERTHMNPATLWRLETARARPQRRTLLGLLDLYGVTDPERRAELVDLAKDAGQLGWLQAYEDQLPDEYSTYISFESEAQSVRNYESLFVPGLLQTEAYARAVTSGLLPDGTDQEVERRVEARLKRQDSITRAEPLKVWAILDESVVHRKVGGGDVMRDQLQHLAKLTKLPNITVQVLPYEVGAHPGMYGAFAIMAFPDPADSDLVYIENRVNALFLERDTDITSYTDLFEHLRAAALSPAASVRLIIRAAEQD</sequence>
<dbReference type="Proteomes" id="UP000621500">
    <property type="component" value="Unassembled WGS sequence"/>
</dbReference>
<dbReference type="RefSeq" id="WP_203855547.1">
    <property type="nucleotide sequence ID" value="NZ_BAAAZQ010000003.1"/>
</dbReference>
<gene>
    <name evidence="2" type="ORF">Pma05_04220</name>
</gene>
<dbReference type="Pfam" id="PF13560">
    <property type="entry name" value="HTH_31"/>
    <property type="match status" value="1"/>
</dbReference>
<proteinExistence type="predicted"/>
<name>A0ABQ4EGJ0_9ACTN</name>
<dbReference type="InterPro" id="IPR043917">
    <property type="entry name" value="DUF5753"/>
</dbReference>
<evidence type="ECO:0000313" key="2">
    <source>
        <dbReference type="EMBL" id="GIG93849.1"/>
    </source>
</evidence>
<dbReference type="Pfam" id="PF19054">
    <property type="entry name" value="DUF5753"/>
    <property type="match status" value="1"/>
</dbReference>
<dbReference type="CDD" id="cd00093">
    <property type="entry name" value="HTH_XRE"/>
    <property type="match status" value="1"/>
</dbReference>
<protein>
    <submittedName>
        <fullName evidence="2">Transcriptional regulator</fullName>
    </submittedName>
</protein>
<feature type="domain" description="HTH cro/C1-type" evidence="1">
    <location>
        <begin position="21"/>
        <end position="75"/>
    </location>
</feature>
<dbReference type="InterPro" id="IPR001387">
    <property type="entry name" value="Cro/C1-type_HTH"/>
</dbReference>
<dbReference type="InterPro" id="IPR010982">
    <property type="entry name" value="Lambda_DNA-bd_dom_sf"/>
</dbReference>
<evidence type="ECO:0000313" key="3">
    <source>
        <dbReference type="Proteomes" id="UP000621500"/>
    </source>
</evidence>
<dbReference type="SMART" id="SM00530">
    <property type="entry name" value="HTH_XRE"/>
    <property type="match status" value="1"/>
</dbReference>
<organism evidence="2 3">
    <name type="scientific">Plantactinospora mayteni</name>
    <dbReference type="NCBI Taxonomy" id="566021"/>
    <lineage>
        <taxon>Bacteria</taxon>
        <taxon>Bacillati</taxon>
        <taxon>Actinomycetota</taxon>
        <taxon>Actinomycetes</taxon>
        <taxon>Micromonosporales</taxon>
        <taxon>Micromonosporaceae</taxon>
        <taxon>Plantactinospora</taxon>
    </lineage>
</organism>
<evidence type="ECO:0000259" key="1">
    <source>
        <dbReference type="PROSITE" id="PS50943"/>
    </source>
</evidence>
<comment type="caution">
    <text evidence="2">The sequence shown here is derived from an EMBL/GenBank/DDBJ whole genome shotgun (WGS) entry which is preliminary data.</text>
</comment>
<reference evidence="2 3" key="1">
    <citation type="submission" date="2021-01" db="EMBL/GenBank/DDBJ databases">
        <title>Whole genome shotgun sequence of Plantactinospora mayteni NBRC 109088.</title>
        <authorList>
            <person name="Komaki H."/>
            <person name="Tamura T."/>
        </authorList>
    </citation>
    <scope>NUCLEOTIDE SEQUENCE [LARGE SCALE GENOMIC DNA]</scope>
    <source>
        <strain evidence="2 3">NBRC 109088</strain>
    </source>
</reference>